<accession>A0A2W5FBF7</accession>
<evidence type="ECO:0000313" key="3">
    <source>
        <dbReference type="Proteomes" id="UP000249769"/>
    </source>
</evidence>
<dbReference type="AlphaFoldDB" id="A0A2W5FBF7"/>
<reference evidence="2 3" key="1">
    <citation type="submission" date="2017-08" db="EMBL/GenBank/DDBJ databases">
        <title>Infants hospitalized years apart are colonized by the same room-sourced microbial strains.</title>
        <authorList>
            <person name="Brooks B."/>
            <person name="Olm M.R."/>
            <person name="Firek B.A."/>
            <person name="Baker R."/>
            <person name="Thomas B.C."/>
            <person name="Morowitz M.J."/>
            <person name="Banfield J.F."/>
        </authorList>
    </citation>
    <scope>NUCLEOTIDE SEQUENCE [LARGE SCALE GENOMIC DNA]</scope>
    <source>
        <strain evidence="2">S2_009_000_R2_73</strain>
    </source>
</reference>
<feature type="region of interest" description="Disordered" evidence="1">
    <location>
        <begin position="32"/>
        <end position="59"/>
    </location>
</feature>
<evidence type="ECO:0000256" key="1">
    <source>
        <dbReference type="SAM" id="MobiDB-lite"/>
    </source>
</evidence>
<dbReference type="EMBL" id="QFOL01000093">
    <property type="protein sequence ID" value="PZP50977.1"/>
    <property type="molecule type" value="Genomic_DNA"/>
</dbReference>
<protein>
    <submittedName>
        <fullName evidence="2">Uncharacterized protein</fullName>
    </submittedName>
</protein>
<organism evidence="2 3">
    <name type="scientific">Agrobacterium fabrum</name>
    <dbReference type="NCBI Taxonomy" id="1176649"/>
    <lineage>
        <taxon>Bacteria</taxon>
        <taxon>Pseudomonadati</taxon>
        <taxon>Pseudomonadota</taxon>
        <taxon>Alphaproteobacteria</taxon>
        <taxon>Hyphomicrobiales</taxon>
        <taxon>Rhizobiaceae</taxon>
        <taxon>Rhizobium/Agrobacterium group</taxon>
        <taxon>Agrobacterium</taxon>
        <taxon>Agrobacterium tumefaciens complex</taxon>
    </lineage>
</organism>
<sequence>MGFRGGRHFFLERTCLLMSRLLKPVHQPIQLERTTKKAGDAGYPSSPKPLSTDKSKYDG</sequence>
<dbReference type="Proteomes" id="UP000249769">
    <property type="component" value="Unassembled WGS sequence"/>
</dbReference>
<comment type="caution">
    <text evidence="2">The sequence shown here is derived from an EMBL/GenBank/DDBJ whole genome shotgun (WGS) entry which is preliminary data.</text>
</comment>
<evidence type="ECO:0000313" key="2">
    <source>
        <dbReference type="EMBL" id="PZP50977.1"/>
    </source>
</evidence>
<gene>
    <name evidence="2" type="ORF">DI595_09995</name>
</gene>
<proteinExistence type="predicted"/>
<name>A0A2W5FBF7_9HYPH</name>